<reference evidence="10" key="4">
    <citation type="journal article" date="2015" name="G3 (Bethesda)">
        <title>Genome sequences of three phytopathogenic species of the Magnaporthaceae family of fungi.</title>
        <authorList>
            <person name="Okagaki L.H."/>
            <person name="Nunes C.C."/>
            <person name="Sailsbery J."/>
            <person name="Clay B."/>
            <person name="Brown D."/>
            <person name="John T."/>
            <person name="Oh Y."/>
            <person name="Young N."/>
            <person name="Fitzgerald M."/>
            <person name="Haas B.J."/>
            <person name="Zeng Q."/>
            <person name="Young S."/>
            <person name="Adiconis X."/>
            <person name="Fan L."/>
            <person name="Levin J.Z."/>
            <person name="Mitchell T.K."/>
            <person name="Okubara P.A."/>
            <person name="Farman M.L."/>
            <person name="Kohn L.M."/>
            <person name="Birren B."/>
            <person name="Ma L.-J."/>
            <person name="Dean R.A."/>
        </authorList>
    </citation>
    <scope>NUCLEOTIDE SEQUENCE</scope>
    <source>
        <strain evidence="10">R3-111a-1</strain>
    </source>
</reference>
<feature type="region of interest" description="Disordered" evidence="7">
    <location>
        <begin position="310"/>
        <end position="363"/>
    </location>
</feature>
<feature type="domain" description="HIT-type" evidence="8">
    <location>
        <begin position="28"/>
        <end position="62"/>
    </location>
</feature>
<evidence type="ECO:0000313" key="11">
    <source>
        <dbReference type="Proteomes" id="UP000006039"/>
    </source>
</evidence>
<dbReference type="eggNOG" id="KOG2858">
    <property type="taxonomic scope" value="Eukaryota"/>
</dbReference>
<dbReference type="PANTHER" id="PTHR13483:SF11">
    <property type="entry name" value="ZINC FINGER HIT DOMAIN-CONTAINING PROTEIN 3"/>
    <property type="match status" value="1"/>
</dbReference>
<dbReference type="AlphaFoldDB" id="J3PBD5"/>
<dbReference type="GO" id="GO:0070761">
    <property type="term" value="C:pre-snoRNP complex"/>
    <property type="evidence" value="ECO:0007669"/>
    <property type="project" value="TreeGrafter"/>
</dbReference>
<keyword evidence="2 6" id="KW-0863">Zinc-finger</keyword>
<dbReference type="Gene3D" id="3.30.60.190">
    <property type="match status" value="1"/>
</dbReference>
<comment type="similarity">
    <text evidence="5">Belongs to the BCD1 family.</text>
</comment>
<feature type="compositionally biased region" description="Low complexity" evidence="7">
    <location>
        <begin position="315"/>
        <end position="330"/>
    </location>
</feature>
<evidence type="ECO:0000313" key="9">
    <source>
        <dbReference type="EMBL" id="EJT71551.1"/>
    </source>
</evidence>
<dbReference type="RefSeq" id="XP_009226948.1">
    <property type="nucleotide sequence ID" value="XM_009228684.1"/>
</dbReference>
<dbReference type="GO" id="GO:0005634">
    <property type="term" value="C:nucleus"/>
    <property type="evidence" value="ECO:0007669"/>
    <property type="project" value="TreeGrafter"/>
</dbReference>
<feature type="compositionally biased region" description="Basic and acidic residues" evidence="7">
    <location>
        <begin position="548"/>
        <end position="559"/>
    </location>
</feature>
<reference evidence="9" key="2">
    <citation type="submission" date="2010-07" db="EMBL/GenBank/DDBJ databases">
        <authorList>
            <consortium name="The Broad Institute Genome Sequencing Platform"/>
            <consortium name="Broad Institute Genome Sequencing Center for Infectious Disease"/>
            <person name="Ma L.-J."/>
            <person name="Dead R."/>
            <person name="Young S."/>
            <person name="Zeng Q."/>
            <person name="Koehrsen M."/>
            <person name="Alvarado L."/>
            <person name="Berlin A."/>
            <person name="Chapman S.B."/>
            <person name="Chen Z."/>
            <person name="Freedman E."/>
            <person name="Gellesch M."/>
            <person name="Goldberg J."/>
            <person name="Griggs A."/>
            <person name="Gujja S."/>
            <person name="Heilman E.R."/>
            <person name="Heiman D."/>
            <person name="Hepburn T."/>
            <person name="Howarth C."/>
            <person name="Jen D."/>
            <person name="Larson L."/>
            <person name="Mehta T."/>
            <person name="Neiman D."/>
            <person name="Pearson M."/>
            <person name="Roberts A."/>
            <person name="Saif S."/>
            <person name="Shea T."/>
            <person name="Shenoy N."/>
            <person name="Sisk P."/>
            <person name="Stolte C."/>
            <person name="Sykes S."/>
            <person name="Walk T."/>
            <person name="White J."/>
            <person name="Yandava C."/>
            <person name="Haas B."/>
            <person name="Nusbaum C."/>
            <person name="Birren B."/>
        </authorList>
    </citation>
    <scope>NUCLEOTIDE SEQUENCE</scope>
    <source>
        <strain evidence="9">R3-111a-1</strain>
    </source>
</reference>
<dbReference type="GO" id="GO:0000463">
    <property type="term" value="P:maturation of LSU-rRNA from tricistronic rRNA transcript (SSU-rRNA, 5.8S rRNA, LSU-rRNA)"/>
    <property type="evidence" value="ECO:0007669"/>
    <property type="project" value="TreeGrafter"/>
</dbReference>
<keyword evidence="3" id="KW-0862">Zinc</keyword>
<dbReference type="GO" id="GO:0000492">
    <property type="term" value="P:box C/D snoRNP assembly"/>
    <property type="evidence" value="ECO:0007669"/>
    <property type="project" value="TreeGrafter"/>
</dbReference>
<evidence type="ECO:0000256" key="3">
    <source>
        <dbReference type="ARBA" id="ARBA00022833"/>
    </source>
</evidence>
<name>J3PBD5_GAET3</name>
<evidence type="ECO:0000313" key="10">
    <source>
        <dbReference type="EnsemblFungi" id="EJT71551"/>
    </source>
</evidence>
<sequence>MSAHPTAATAAAATTTPADDATPLTALCGVCHVSAPRYRCPRCAARTCSLACVTKHKSRAGCSGARDPAAFVPASRLRTPAGIDHDYNFLSAIERARDRAARDVAGRTGIAPPVDAPDEVPPDQANGGGNHSRRGGGGGGGGRGRGGRGGGGGGSGAASGAKEQQVRFRKIWRGDELIHVPIDPASWGRQRQQMDHMGDYRQAGGAEPTTEEQQPKEDEDEDKEMPDVDGAAPPRQQQPEQEYGRISWFPQAMGKAEKAKCRDLDIEVIAAPTGLARQRENKTAWYKRGKGIKWTVEWLVYDLVDKEESGHAESDTSSDTSSSDNSSSSESDSESESGPGRDTTAGLGSDRRKMLSAKPTRIVHTASDTEPLYRCFANTMNWVRRGQEKEGAAAVQQEQRAQGLIEDAADGEGGDDANLSQMKKKRKKARIEARAGQQDGSGAGTWPASAYPAQNPFTGCWETEDLGAATSCSGWEADEDLDRRRKGFRYYLLRPATGPPPRRLIPIRPDGTLTEALHGRTVLEYPTVYVIPIDRGASGSSPPLLPRGHAEAPAGDRRPPRPPPPVKQEPEQEVTNGGRGWGKNAGRRGGREQSGGGKAGMATGRGGLQGSYNNNNNNPRDRKRKPSEQHRQQRAPEKKIRVEEGPDDDAAAMEDGEVGDGDGGGAALAAVAAAVALDQAVDARVVRAALLKAEETQGAAPGGLVAYESDSE</sequence>
<reference evidence="10" key="5">
    <citation type="submission" date="2018-04" db="UniProtKB">
        <authorList>
            <consortium name="EnsemblFungi"/>
        </authorList>
    </citation>
    <scope>IDENTIFICATION</scope>
    <source>
        <strain evidence="10">R3-111a-1</strain>
    </source>
</reference>
<dbReference type="CDD" id="cd23023">
    <property type="entry name" value="zf-HIT_BCD1"/>
    <property type="match status" value="1"/>
</dbReference>
<feature type="region of interest" description="Disordered" evidence="7">
    <location>
        <begin position="200"/>
        <end position="249"/>
    </location>
</feature>
<feature type="compositionally biased region" description="Gly residues" evidence="7">
    <location>
        <begin position="592"/>
        <end position="609"/>
    </location>
</feature>
<feature type="compositionally biased region" description="Gly residues" evidence="7">
    <location>
        <begin position="126"/>
        <end position="157"/>
    </location>
</feature>
<dbReference type="EnsemblFungi" id="EJT71551">
    <property type="protein sequence ID" value="EJT71551"/>
    <property type="gene ID" value="GGTG_10808"/>
</dbReference>
<dbReference type="HOGENOM" id="CLU_387810_0_0_1"/>
<evidence type="ECO:0000256" key="4">
    <source>
        <dbReference type="ARBA" id="ARBA00049598"/>
    </source>
</evidence>
<organism evidence="9">
    <name type="scientific">Gaeumannomyces tritici (strain R3-111a-1)</name>
    <name type="common">Wheat and barley take-all root rot fungus</name>
    <name type="synonym">Gaeumannomyces graminis var. tritici</name>
    <dbReference type="NCBI Taxonomy" id="644352"/>
    <lineage>
        <taxon>Eukaryota</taxon>
        <taxon>Fungi</taxon>
        <taxon>Dikarya</taxon>
        <taxon>Ascomycota</taxon>
        <taxon>Pezizomycotina</taxon>
        <taxon>Sordariomycetes</taxon>
        <taxon>Sordariomycetidae</taxon>
        <taxon>Magnaporthales</taxon>
        <taxon>Magnaporthaceae</taxon>
        <taxon>Gaeumannomyces</taxon>
    </lineage>
</organism>
<reference evidence="9" key="3">
    <citation type="submission" date="2010-09" db="EMBL/GenBank/DDBJ databases">
        <title>Annotation of Gaeumannomyces graminis var. tritici R3-111a-1.</title>
        <authorList>
            <consortium name="The Broad Institute Genome Sequencing Platform"/>
            <person name="Ma L.-J."/>
            <person name="Dead R."/>
            <person name="Young S.K."/>
            <person name="Zeng Q."/>
            <person name="Gargeya S."/>
            <person name="Fitzgerald M."/>
            <person name="Haas B."/>
            <person name="Abouelleil A."/>
            <person name="Alvarado L."/>
            <person name="Arachchi H.M."/>
            <person name="Berlin A."/>
            <person name="Brown A."/>
            <person name="Chapman S.B."/>
            <person name="Chen Z."/>
            <person name="Dunbar C."/>
            <person name="Freedman E."/>
            <person name="Gearin G."/>
            <person name="Gellesch M."/>
            <person name="Goldberg J."/>
            <person name="Griggs A."/>
            <person name="Gujja S."/>
            <person name="Heiman D."/>
            <person name="Howarth C."/>
            <person name="Larson L."/>
            <person name="Lui A."/>
            <person name="MacDonald P.J.P."/>
            <person name="Mehta T."/>
            <person name="Montmayeur A."/>
            <person name="Murphy C."/>
            <person name="Neiman D."/>
            <person name="Pearson M."/>
            <person name="Priest M."/>
            <person name="Roberts A."/>
            <person name="Saif S."/>
            <person name="Shea T."/>
            <person name="Shenoy N."/>
            <person name="Sisk P."/>
            <person name="Stolte C."/>
            <person name="Sykes S."/>
            <person name="Yandava C."/>
            <person name="Wortman J."/>
            <person name="Nusbaum C."/>
            <person name="Birren B."/>
        </authorList>
    </citation>
    <scope>NUCLEOTIDE SEQUENCE</scope>
    <source>
        <strain evidence="9">R3-111a-1</strain>
    </source>
</reference>
<dbReference type="EMBL" id="GL385400">
    <property type="protein sequence ID" value="EJT71551.1"/>
    <property type="molecule type" value="Genomic_DNA"/>
</dbReference>
<evidence type="ECO:0000256" key="1">
    <source>
        <dbReference type="ARBA" id="ARBA00022723"/>
    </source>
</evidence>
<dbReference type="VEuPathDB" id="FungiDB:GGTG_10808"/>
<dbReference type="STRING" id="644352.J3PBD5"/>
<keyword evidence="1" id="KW-0479">Metal-binding</keyword>
<feature type="compositionally biased region" description="Acidic residues" evidence="7">
    <location>
        <begin position="645"/>
        <end position="660"/>
    </location>
</feature>
<gene>
    <name evidence="10" type="primary">20351266</name>
    <name evidence="9" type="ORF">GGTG_10808</name>
</gene>
<evidence type="ECO:0000256" key="6">
    <source>
        <dbReference type="PROSITE-ProRule" id="PRU00453"/>
    </source>
</evidence>
<reference evidence="11" key="1">
    <citation type="submission" date="2010-07" db="EMBL/GenBank/DDBJ databases">
        <title>The genome sequence of Gaeumannomyces graminis var. tritici strain R3-111a-1.</title>
        <authorList>
            <consortium name="The Broad Institute Genome Sequencing Platform"/>
            <person name="Ma L.-J."/>
            <person name="Dead R."/>
            <person name="Young S."/>
            <person name="Zeng Q."/>
            <person name="Koehrsen M."/>
            <person name="Alvarado L."/>
            <person name="Berlin A."/>
            <person name="Chapman S.B."/>
            <person name="Chen Z."/>
            <person name="Freedman E."/>
            <person name="Gellesch M."/>
            <person name="Goldberg J."/>
            <person name="Griggs A."/>
            <person name="Gujja S."/>
            <person name="Heilman E.R."/>
            <person name="Heiman D."/>
            <person name="Hepburn T."/>
            <person name="Howarth C."/>
            <person name="Jen D."/>
            <person name="Larson L."/>
            <person name="Mehta T."/>
            <person name="Neiman D."/>
            <person name="Pearson M."/>
            <person name="Roberts A."/>
            <person name="Saif S."/>
            <person name="Shea T."/>
            <person name="Shenoy N."/>
            <person name="Sisk P."/>
            <person name="Stolte C."/>
            <person name="Sykes S."/>
            <person name="Walk T."/>
            <person name="White J."/>
            <person name="Yandava C."/>
            <person name="Haas B."/>
            <person name="Nusbaum C."/>
            <person name="Birren B."/>
        </authorList>
    </citation>
    <scope>NUCLEOTIDE SEQUENCE [LARGE SCALE GENOMIC DNA]</scope>
    <source>
        <strain evidence="11">R3-111a-1</strain>
    </source>
</reference>
<dbReference type="PANTHER" id="PTHR13483">
    <property type="entry name" value="BOX C_D SNORNA PROTEIN 1-RELATED"/>
    <property type="match status" value="1"/>
</dbReference>
<evidence type="ECO:0000256" key="7">
    <source>
        <dbReference type="SAM" id="MobiDB-lite"/>
    </source>
</evidence>
<evidence type="ECO:0000259" key="8">
    <source>
        <dbReference type="PROSITE" id="PS51083"/>
    </source>
</evidence>
<dbReference type="GeneID" id="20351266"/>
<feature type="compositionally biased region" description="Basic and acidic residues" evidence="7">
    <location>
        <begin position="626"/>
        <end position="644"/>
    </location>
</feature>
<dbReference type="OrthoDB" id="272357at2759"/>
<dbReference type="InterPro" id="IPR051639">
    <property type="entry name" value="BCD1"/>
</dbReference>
<dbReference type="Proteomes" id="UP000006039">
    <property type="component" value="Unassembled WGS sequence"/>
</dbReference>
<dbReference type="InterPro" id="IPR007529">
    <property type="entry name" value="Znf_HIT"/>
</dbReference>
<protein>
    <recommendedName>
        <fullName evidence="8">HIT-type domain-containing protein</fullName>
    </recommendedName>
</protein>
<accession>J3PBD5</accession>
<dbReference type="PROSITE" id="PS51083">
    <property type="entry name" value="ZF_HIT"/>
    <property type="match status" value="1"/>
</dbReference>
<feature type="region of interest" description="Disordered" evidence="7">
    <location>
        <begin position="103"/>
        <end position="165"/>
    </location>
</feature>
<comment type="function">
    <text evidence="4">Required for box C/D snoRNAs accumulation involved in snoRNA processing, snoRNA transport to the nucleolus and ribosome biogenesis.</text>
</comment>
<dbReference type="GO" id="GO:0048254">
    <property type="term" value="P:snoRNA localization"/>
    <property type="evidence" value="ECO:0007669"/>
    <property type="project" value="TreeGrafter"/>
</dbReference>
<dbReference type="GO" id="GO:0008270">
    <property type="term" value="F:zinc ion binding"/>
    <property type="evidence" value="ECO:0007669"/>
    <property type="project" value="UniProtKB-UniRule"/>
</dbReference>
<dbReference type="Pfam" id="PF04438">
    <property type="entry name" value="zf-HIT"/>
    <property type="match status" value="1"/>
</dbReference>
<dbReference type="Pfam" id="PF25790">
    <property type="entry name" value="BCD1"/>
    <property type="match status" value="1"/>
</dbReference>
<evidence type="ECO:0000256" key="5">
    <source>
        <dbReference type="ARBA" id="ARBA00049654"/>
    </source>
</evidence>
<dbReference type="SUPFAM" id="SSF144232">
    <property type="entry name" value="HIT/MYND zinc finger-like"/>
    <property type="match status" value="1"/>
</dbReference>
<dbReference type="InterPro" id="IPR057721">
    <property type="entry name" value="BCD1_alpha/beta"/>
</dbReference>
<evidence type="ECO:0000256" key="2">
    <source>
        <dbReference type="ARBA" id="ARBA00022771"/>
    </source>
</evidence>
<keyword evidence="11" id="KW-1185">Reference proteome</keyword>
<proteinExistence type="inferred from homology"/>
<feature type="region of interest" description="Disordered" evidence="7">
    <location>
        <begin position="537"/>
        <end position="665"/>
    </location>
</feature>